<comment type="caution">
    <text evidence="2">The sequence shown here is derived from an EMBL/GenBank/DDBJ whole genome shotgun (WGS) entry which is preliminary data.</text>
</comment>
<dbReference type="EC" id="3.1.4.-" evidence="2"/>
<dbReference type="Pfam" id="PF12850">
    <property type="entry name" value="Metallophos_2"/>
    <property type="match status" value="1"/>
</dbReference>
<dbReference type="EMBL" id="VSSQ01000012">
    <property type="protein sequence ID" value="MPL60523.1"/>
    <property type="molecule type" value="Genomic_DNA"/>
</dbReference>
<dbReference type="InterPro" id="IPR041802">
    <property type="entry name" value="MPP_YfcE"/>
</dbReference>
<dbReference type="NCBIfam" id="NF006988">
    <property type="entry name" value="PRK09453.1"/>
    <property type="match status" value="1"/>
</dbReference>
<feature type="domain" description="Calcineurin-like phosphoesterase" evidence="1">
    <location>
        <begin position="1"/>
        <end position="164"/>
    </location>
</feature>
<protein>
    <submittedName>
        <fullName evidence="2">Phosphodiesterase YfcE</fullName>
        <ecNumber evidence="2">3.1.4.-</ecNumber>
    </submittedName>
</protein>
<dbReference type="InterPro" id="IPR024654">
    <property type="entry name" value="Calcineurin-like_PHP_lpxH"/>
</dbReference>
<name>A0A644T0T3_9ZZZZ</name>
<dbReference type="Gene3D" id="3.60.21.10">
    <property type="match status" value="1"/>
</dbReference>
<dbReference type="CDD" id="cd00841">
    <property type="entry name" value="MPP_YfcE"/>
    <property type="match status" value="1"/>
</dbReference>
<keyword evidence="2" id="KW-0378">Hydrolase</keyword>
<dbReference type="SUPFAM" id="SSF56300">
    <property type="entry name" value="Metallo-dependent phosphatases"/>
    <property type="match status" value="1"/>
</dbReference>
<proteinExistence type="predicted"/>
<dbReference type="PANTHER" id="PTHR11124">
    <property type="entry name" value="VACUOLAR SORTING PROTEIN VPS29"/>
    <property type="match status" value="1"/>
</dbReference>
<sequence>MKIGIVSDTHGCSSTWKKLYNNFFSDVDLIIHAGDVLYHGPRNNIPSEYNPKELAELLNSCPTPIIAACGNCDAEVDSMVLDIPIQAPYAYMHLQNLRIIVTHGHNLTEERKKTLATKYKVNLFITGHTHIATLDKYKSTIFLNPGSPVMTKRLDKRNTIAILSDEKITVFDVNTKEELISELLNH</sequence>
<dbReference type="InterPro" id="IPR000979">
    <property type="entry name" value="Phosphodiesterase_MJ0936/Vps29"/>
</dbReference>
<accession>A0A644T0T3</accession>
<dbReference type="GO" id="GO:0016787">
    <property type="term" value="F:hydrolase activity"/>
    <property type="evidence" value="ECO:0007669"/>
    <property type="project" value="UniProtKB-KW"/>
</dbReference>
<dbReference type="InterPro" id="IPR029052">
    <property type="entry name" value="Metallo-depent_PP-like"/>
</dbReference>
<organism evidence="2">
    <name type="scientific">bioreactor metagenome</name>
    <dbReference type="NCBI Taxonomy" id="1076179"/>
    <lineage>
        <taxon>unclassified sequences</taxon>
        <taxon>metagenomes</taxon>
        <taxon>ecological metagenomes</taxon>
    </lineage>
</organism>
<gene>
    <name evidence="2" type="primary">yfcE_1</name>
    <name evidence="2" type="ORF">SDC9_06084</name>
</gene>
<evidence type="ECO:0000313" key="2">
    <source>
        <dbReference type="EMBL" id="MPL60523.1"/>
    </source>
</evidence>
<evidence type="ECO:0000259" key="1">
    <source>
        <dbReference type="Pfam" id="PF12850"/>
    </source>
</evidence>
<dbReference type="NCBIfam" id="TIGR00040">
    <property type="entry name" value="yfcE"/>
    <property type="match status" value="1"/>
</dbReference>
<dbReference type="AlphaFoldDB" id="A0A644T0T3"/>
<reference evidence="2" key="1">
    <citation type="submission" date="2019-08" db="EMBL/GenBank/DDBJ databases">
        <authorList>
            <person name="Kucharzyk K."/>
            <person name="Murdoch R.W."/>
            <person name="Higgins S."/>
            <person name="Loffler F."/>
        </authorList>
    </citation>
    <scope>NUCLEOTIDE SEQUENCE</scope>
</reference>